<dbReference type="Proteomes" id="UP000009047">
    <property type="component" value="Chromosome"/>
</dbReference>
<evidence type="ECO:0000256" key="1">
    <source>
        <dbReference type="ARBA" id="ARBA00007484"/>
    </source>
</evidence>
<keyword evidence="11 13" id="KW-0234">DNA repair</keyword>
<dbReference type="FunFam" id="2.10.109.10:FF:000001">
    <property type="entry name" value="LexA repressor"/>
    <property type="match status" value="1"/>
</dbReference>
<protein>
    <recommendedName>
        <fullName evidence="13">LexA repressor</fullName>
        <ecNumber evidence="13">3.4.21.88</ecNumber>
    </recommendedName>
</protein>
<evidence type="ECO:0000259" key="15">
    <source>
        <dbReference type="Pfam" id="PF00717"/>
    </source>
</evidence>
<dbReference type="eggNOG" id="COG1974">
    <property type="taxonomic scope" value="Bacteria"/>
</dbReference>
<dbReference type="OrthoDB" id="9802364at2"/>
<dbReference type="Pfam" id="PF01726">
    <property type="entry name" value="LexA_DNA_bind"/>
    <property type="match status" value="1"/>
</dbReference>
<dbReference type="InterPro" id="IPR036286">
    <property type="entry name" value="LexA/Signal_pep-like_sf"/>
</dbReference>
<dbReference type="GO" id="GO:0045892">
    <property type="term" value="P:negative regulation of DNA-templated transcription"/>
    <property type="evidence" value="ECO:0007669"/>
    <property type="project" value="UniProtKB-UniRule"/>
</dbReference>
<feature type="DNA-binding region" description="H-T-H motif" evidence="13">
    <location>
        <begin position="29"/>
        <end position="49"/>
    </location>
</feature>
<keyword evidence="7 13" id="KW-0068">Autocatalytic cleavage</keyword>
<keyword evidence="3 13" id="KW-0678">Repressor</keyword>
<dbReference type="Pfam" id="PF00717">
    <property type="entry name" value="Peptidase_S24"/>
    <property type="match status" value="1"/>
</dbReference>
<keyword evidence="9 13" id="KW-0238">DNA-binding</keyword>
<keyword evidence="12 13" id="KW-0742">SOS response</keyword>
<dbReference type="SUPFAM" id="SSF46785">
    <property type="entry name" value="Winged helix' DNA-binding domain"/>
    <property type="match status" value="1"/>
</dbReference>
<feature type="site" description="Cleavage; by autolysis" evidence="13">
    <location>
        <begin position="88"/>
        <end position="89"/>
    </location>
</feature>
<evidence type="ECO:0000256" key="4">
    <source>
        <dbReference type="ARBA" id="ARBA00022705"/>
    </source>
</evidence>
<dbReference type="AlphaFoldDB" id="E1QF90"/>
<dbReference type="PANTHER" id="PTHR33516:SF2">
    <property type="entry name" value="LEXA REPRESSOR-RELATED"/>
    <property type="match status" value="1"/>
</dbReference>
<keyword evidence="10 13" id="KW-0804">Transcription</keyword>
<dbReference type="GO" id="GO:0006281">
    <property type="term" value="P:DNA repair"/>
    <property type="evidence" value="ECO:0007669"/>
    <property type="project" value="UniProtKB-UniRule"/>
</dbReference>
<dbReference type="EMBL" id="CP002085">
    <property type="protein sequence ID" value="ADK84226.1"/>
    <property type="molecule type" value="Genomic_DNA"/>
</dbReference>
<dbReference type="PRINTS" id="PR00726">
    <property type="entry name" value="LEXASERPTASE"/>
</dbReference>
<evidence type="ECO:0000256" key="2">
    <source>
        <dbReference type="ARBA" id="ARBA00011738"/>
    </source>
</evidence>
<dbReference type="CDD" id="cd06529">
    <property type="entry name" value="S24_LexA-like"/>
    <property type="match status" value="1"/>
</dbReference>
<evidence type="ECO:0000256" key="8">
    <source>
        <dbReference type="ARBA" id="ARBA00023015"/>
    </source>
</evidence>
<dbReference type="GO" id="GO:0009432">
    <property type="term" value="P:SOS response"/>
    <property type="evidence" value="ECO:0007669"/>
    <property type="project" value="UniProtKB-UniRule"/>
</dbReference>
<dbReference type="Gene3D" id="1.10.10.10">
    <property type="entry name" value="Winged helix-like DNA-binding domain superfamily/Winged helix DNA-binding domain"/>
    <property type="match status" value="1"/>
</dbReference>
<dbReference type="MEROPS" id="S24.001"/>
<dbReference type="InterPro" id="IPR015927">
    <property type="entry name" value="Peptidase_S24_S26A/B/C"/>
</dbReference>
<dbReference type="RefSeq" id="WP_013257680.1">
    <property type="nucleotide sequence ID" value="NC_014365.1"/>
</dbReference>
<dbReference type="STRING" id="644282.Deba_0856"/>
<proteinExistence type="inferred from homology"/>
<evidence type="ECO:0000256" key="11">
    <source>
        <dbReference type="ARBA" id="ARBA00023204"/>
    </source>
</evidence>
<evidence type="ECO:0000259" key="16">
    <source>
        <dbReference type="Pfam" id="PF01726"/>
    </source>
</evidence>
<comment type="function">
    <text evidence="13">Represses a number of genes involved in the response to DNA damage (SOS response), including recA and lexA. In the presence of single-stranded DNA, RecA interacts with LexA causing an autocatalytic cleavage which disrupts the DNA-binding part of LexA, leading to derepression of the SOS regulon and eventually DNA repair.</text>
</comment>
<comment type="similarity">
    <text evidence="1 13 14">Belongs to the peptidase S24 family.</text>
</comment>
<dbReference type="EC" id="3.4.21.88" evidence="13"/>
<dbReference type="GO" id="GO:0004252">
    <property type="term" value="F:serine-type endopeptidase activity"/>
    <property type="evidence" value="ECO:0007669"/>
    <property type="project" value="UniProtKB-UniRule"/>
</dbReference>
<dbReference type="InterPro" id="IPR006197">
    <property type="entry name" value="Peptidase_S24_LexA"/>
</dbReference>
<dbReference type="PANTHER" id="PTHR33516">
    <property type="entry name" value="LEXA REPRESSOR"/>
    <property type="match status" value="1"/>
</dbReference>
<gene>
    <name evidence="13" type="primary">lexA</name>
    <name evidence="17" type="ordered locus">Deba_0856</name>
</gene>
<feature type="active site" description="For autocatalytic cleavage activity" evidence="13">
    <location>
        <position position="123"/>
    </location>
</feature>
<evidence type="ECO:0000256" key="10">
    <source>
        <dbReference type="ARBA" id="ARBA00023163"/>
    </source>
</evidence>
<comment type="catalytic activity">
    <reaction evidence="13">
        <text>Hydrolysis of Ala-|-Gly bond in repressor LexA.</text>
        <dbReference type="EC" id="3.4.21.88"/>
    </reaction>
</comment>
<feature type="active site" description="For autocatalytic cleavage activity" evidence="13">
    <location>
        <position position="160"/>
    </location>
</feature>
<sequence length="203" mass="22059">MTKGLTARQREVLDFIAHFQESRGYPPTVREVAGHFGFRSPRAAHDHMKALERKGFLRSEAGRPRALEVIGARKRAHGGIPMLGRIAAGQPIMAAEEADEFVDIDPAYFGSGAFFALRVRGESMIGDHIADGDMVILRSQTTAQPGQVVAAMIDDEVTLKHYHPGADVLELRATNPAVANIRVGRGDGPTRILGVMVGLVRRT</sequence>
<reference evidence="17 18" key="1">
    <citation type="journal article" date="2010" name="Stand. Genomic Sci.">
        <title>Complete genome sequence of Desulfarculus baarsii type strain (2st14).</title>
        <authorList>
            <person name="Sun H."/>
            <person name="Spring S."/>
            <person name="Lapidus A."/>
            <person name="Davenport K."/>
            <person name="Del Rio T.G."/>
            <person name="Tice H."/>
            <person name="Nolan M."/>
            <person name="Copeland A."/>
            <person name="Cheng J.F."/>
            <person name="Lucas S."/>
            <person name="Tapia R."/>
            <person name="Goodwin L."/>
            <person name="Pitluck S."/>
            <person name="Ivanova N."/>
            <person name="Pagani I."/>
            <person name="Mavromatis K."/>
            <person name="Ovchinnikova G."/>
            <person name="Pati A."/>
            <person name="Chen A."/>
            <person name="Palaniappan K."/>
            <person name="Hauser L."/>
            <person name="Chang Y.J."/>
            <person name="Jeffries C.D."/>
            <person name="Detter J.C."/>
            <person name="Han C."/>
            <person name="Rohde M."/>
            <person name="Brambilla E."/>
            <person name="Goker M."/>
            <person name="Woyke T."/>
            <person name="Bristow J."/>
            <person name="Eisen J.A."/>
            <person name="Markowitz V."/>
            <person name="Hugenholtz P."/>
            <person name="Kyrpides N.C."/>
            <person name="Klenk H.P."/>
            <person name="Land M."/>
        </authorList>
    </citation>
    <scope>NUCLEOTIDE SEQUENCE [LARGE SCALE GENOMIC DNA]</scope>
    <source>
        <strain evidence="18">ATCC 33931 / DSM 2075 / LMG 7858 / VKM B-1802 / 2st14</strain>
    </source>
</reference>
<keyword evidence="8 13" id="KW-0805">Transcription regulation</keyword>
<dbReference type="InterPro" id="IPR039418">
    <property type="entry name" value="LexA-like"/>
</dbReference>
<keyword evidence="4 13" id="KW-0235">DNA replication</keyword>
<dbReference type="InterPro" id="IPR006199">
    <property type="entry name" value="LexA_DNA-bd_dom"/>
</dbReference>
<dbReference type="GO" id="GO:0006508">
    <property type="term" value="P:proteolysis"/>
    <property type="evidence" value="ECO:0007669"/>
    <property type="project" value="InterPro"/>
</dbReference>
<evidence type="ECO:0000256" key="6">
    <source>
        <dbReference type="ARBA" id="ARBA00022801"/>
    </source>
</evidence>
<dbReference type="HOGENOM" id="CLU_066192_45_1_7"/>
<dbReference type="InterPro" id="IPR036388">
    <property type="entry name" value="WH-like_DNA-bd_sf"/>
</dbReference>
<evidence type="ECO:0000256" key="14">
    <source>
        <dbReference type="RuleBase" id="RU003991"/>
    </source>
</evidence>
<accession>E1QF90</accession>
<dbReference type="KEGG" id="dbr:Deba_0856"/>
<evidence type="ECO:0000313" key="17">
    <source>
        <dbReference type="EMBL" id="ADK84226.1"/>
    </source>
</evidence>
<dbReference type="GO" id="GO:0006260">
    <property type="term" value="P:DNA replication"/>
    <property type="evidence" value="ECO:0007669"/>
    <property type="project" value="UniProtKB-UniRule"/>
</dbReference>
<dbReference type="FunFam" id="1.10.10.10:FF:000009">
    <property type="entry name" value="LexA repressor"/>
    <property type="match status" value="1"/>
</dbReference>
<evidence type="ECO:0000256" key="7">
    <source>
        <dbReference type="ARBA" id="ARBA00022813"/>
    </source>
</evidence>
<dbReference type="InterPro" id="IPR006200">
    <property type="entry name" value="LexA"/>
</dbReference>
<evidence type="ECO:0000256" key="3">
    <source>
        <dbReference type="ARBA" id="ARBA00022491"/>
    </source>
</evidence>
<dbReference type="SUPFAM" id="SSF51306">
    <property type="entry name" value="LexA/Signal peptidase"/>
    <property type="match status" value="1"/>
</dbReference>
<feature type="domain" description="Peptidase S24/S26A/S26B/S26C" evidence="15">
    <location>
        <begin position="81"/>
        <end position="197"/>
    </location>
</feature>
<evidence type="ECO:0000313" key="18">
    <source>
        <dbReference type="Proteomes" id="UP000009047"/>
    </source>
</evidence>
<dbReference type="HAMAP" id="MF_00015">
    <property type="entry name" value="LexA"/>
    <property type="match status" value="1"/>
</dbReference>
<dbReference type="NCBIfam" id="TIGR00498">
    <property type="entry name" value="lexA"/>
    <property type="match status" value="1"/>
</dbReference>
<dbReference type="InterPro" id="IPR050077">
    <property type="entry name" value="LexA_repressor"/>
</dbReference>
<keyword evidence="6 13" id="KW-0378">Hydrolase</keyword>
<keyword evidence="5 13" id="KW-0227">DNA damage</keyword>
<name>E1QF90_DESB2</name>
<dbReference type="GO" id="GO:0003677">
    <property type="term" value="F:DNA binding"/>
    <property type="evidence" value="ECO:0007669"/>
    <property type="project" value="UniProtKB-UniRule"/>
</dbReference>
<keyword evidence="18" id="KW-1185">Reference proteome</keyword>
<dbReference type="InterPro" id="IPR036390">
    <property type="entry name" value="WH_DNA-bd_sf"/>
</dbReference>
<evidence type="ECO:0000256" key="5">
    <source>
        <dbReference type="ARBA" id="ARBA00022763"/>
    </source>
</evidence>
<comment type="subunit">
    <text evidence="2 13">Homodimer.</text>
</comment>
<evidence type="ECO:0000256" key="13">
    <source>
        <dbReference type="HAMAP-Rule" id="MF_00015"/>
    </source>
</evidence>
<feature type="domain" description="LexA repressor DNA-binding" evidence="16">
    <location>
        <begin position="3"/>
        <end position="66"/>
    </location>
</feature>
<organism evidence="17 18">
    <name type="scientific">Desulfarculus baarsii (strain ATCC 33931 / DSM 2075 / LMG 7858 / VKM B-1802 / 2st14)</name>
    <dbReference type="NCBI Taxonomy" id="644282"/>
    <lineage>
        <taxon>Bacteria</taxon>
        <taxon>Pseudomonadati</taxon>
        <taxon>Thermodesulfobacteriota</taxon>
        <taxon>Desulfarculia</taxon>
        <taxon>Desulfarculales</taxon>
        <taxon>Desulfarculaceae</taxon>
        <taxon>Desulfarculus</taxon>
    </lineage>
</organism>
<dbReference type="Gene3D" id="2.10.109.10">
    <property type="entry name" value="Umud Fragment, subunit A"/>
    <property type="match status" value="1"/>
</dbReference>
<evidence type="ECO:0000256" key="12">
    <source>
        <dbReference type="ARBA" id="ARBA00023236"/>
    </source>
</evidence>
<evidence type="ECO:0000256" key="9">
    <source>
        <dbReference type="ARBA" id="ARBA00023125"/>
    </source>
</evidence>